<dbReference type="STRING" id="118168.MC7420_6989"/>
<dbReference type="Pfam" id="PF13181">
    <property type="entry name" value="TPR_8"/>
    <property type="match status" value="1"/>
</dbReference>
<dbReference type="SUPFAM" id="SSF48452">
    <property type="entry name" value="TPR-like"/>
    <property type="match status" value="1"/>
</dbReference>
<dbReference type="eggNOG" id="COG0457">
    <property type="taxonomic scope" value="Bacteria"/>
</dbReference>
<proteinExistence type="predicted"/>
<dbReference type="InterPro" id="IPR019734">
    <property type="entry name" value="TPR_rpt"/>
</dbReference>
<dbReference type="SMART" id="SM00028">
    <property type="entry name" value="TPR"/>
    <property type="match status" value="2"/>
</dbReference>
<evidence type="ECO:0000313" key="1">
    <source>
        <dbReference type="EMBL" id="EDX78336.1"/>
    </source>
</evidence>
<gene>
    <name evidence="1" type="ORF">MC7420_6989</name>
</gene>
<dbReference type="InterPro" id="IPR011990">
    <property type="entry name" value="TPR-like_helical_dom_sf"/>
</dbReference>
<sequence length="116" mass="13091">MQIIDDNHREALSAIHQCLQLTDYEAVKAACLKNLGWILLKEGNLIAAEKNLRQAIELEVDSPHSHCLLAQVLEAKGREQAALTAWETTLHYSQHRIPEQHDCISWANQRLETGGN</sequence>
<dbReference type="EMBL" id="DS989841">
    <property type="protein sequence ID" value="EDX78336.1"/>
    <property type="molecule type" value="Genomic_DNA"/>
</dbReference>
<protein>
    <submittedName>
        <fullName evidence="1">Tetratricopeptide repeat domain protein</fullName>
    </submittedName>
</protein>
<evidence type="ECO:0000313" key="2">
    <source>
        <dbReference type="Proteomes" id="UP000003835"/>
    </source>
</evidence>
<dbReference type="AlphaFoldDB" id="B4VHU4"/>
<name>B4VHU4_9CYAN</name>
<reference evidence="1 2" key="1">
    <citation type="submission" date="2008-07" db="EMBL/GenBank/DDBJ databases">
        <authorList>
            <person name="Tandeau de Marsac N."/>
            <person name="Ferriera S."/>
            <person name="Johnson J."/>
            <person name="Kravitz S."/>
            <person name="Beeson K."/>
            <person name="Sutton G."/>
            <person name="Rogers Y.-H."/>
            <person name="Friedman R."/>
            <person name="Frazier M."/>
            <person name="Venter J.C."/>
        </authorList>
    </citation>
    <scope>NUCLEOTIDE SEQUENCE [LARGE SCALE GENOMIC DNA]</scope>
    <source>
        <strain evidence="1 2">PCC 7420</strain>
    </source>
</reference>
<dbReference type="Proteomes" id="UP000003835">
    <property type="component" value="Unassembled WGS sequence"/>
</dbReference>
<dbReference type="HOGENOM" id="CLU_2092619_0_0_3"/>
<organism evidence="1 2">
    <name type="scientific">Coleofasciculus chthonoplastes PCC 7420</name>
    <dbReference type="NCBI Taxonomy" id="118168"/>
    <lineage>
        <taxon>Bacteria</taxon>
        <taxon>Bacillati</taxon>
        <taxon>Cyanobacteriota</taxon>
        <taxon>Cyanophyceae</taxon>
        <taxon>Coleofasciculales</taxon>
        <taxon>Coleofasciculaceae</taxon>
        <taxon>Coleofasciculus</taxon>
    </lineage>
</organism>
<dbReference type="Gene3D" id="1.25.40.10">
    <property type="entry name" value="Tetratricopeptide repeat domain"/>
    <property type="match status" value="1"/>
</dbReference>
<accession>B4VHU4</accession>
<keyword evidence="2" id="KW-1185">Reference proteome</keyword>